<proteinExistence type="predicted"/>
<dbReference type="Proteomes" id="UP000237105">
    <property type="component" value="Unassembled WGS sequence"/>
</dbReference>
<organism evidence="1 2">
    <name type="scientific">Parasponia andersonii</name>
    <name type="common">Sponia andersonii</name>
    <dbReference type="NCBI Taxonomy" id="3476"/>
    <lineage>
        <taxon>Eukaryota</taxon>
        <taxon>Viridiplantae</taxon>
        <taxon>Streptophyta</taxon>
        <taxon>Embryophyta</taxon>
        <taxon>Tracheophyta</taxon>
        <taxon>Spermatophyta</taxon>
        <taxon>Magnoliopsida</taxon>
        <taxon>eudicotyledons</taxon>
        <taxon>Gunneridae</taxon>
        <taxon>Pentapetalae</taxon>
        <taxon>rosids</taxon>
        <taxon>fabids</taxon>
        <taxon>Rosales</taxon>
        <taxon>Cannabaceae</taxon>
        <taxon>Parasponia</taxon>
    </lineage>
</organism>
<evidence type="ECO:0000313" key="1">
    <source>
        <dbReference type="EMBL" id="PON49540.1"/>
    </source>
</evidence>
<dbReference type="AlphaFoldDB" id="A0A2P5BL89"/>
<comment type="caution">
    <text evidence="1">The sequence shown here is derived from an EMBL/GenBank/DDBJ whole genome shotgun (WGS) entry which is preliminary data.</text>
</comment>
<dbReference type="OrthoDB" id="1706811at2759"/>
<protein>
    <submittedName>
        <fullName evidence="1">Uncharacterized protein</fullName>
    </submittedName>
</protein>
<reference evidence="2" key="1">
    <citation type="submission" date="2016-06" db="EMBL/GenBank/DDBJ databases">
        <title>Parallel loss of symbiosis genes in relatives of nitrogen-fixing non-legume Parasponia.</title>
        <authorList>
            <person name="Van Velzen R."/>
            <person name="Holmer R."/>
            <person name="Bu F."/>
            <person name="Rutten L."/>
            <person name="Van Zeijl A."/>
            <person name="Liu W."/>
            <person name="Santuari L."/>
            <person name="Cao Q."/>
            <person name="Sharma T."/>
            <person name="Shen D."/>
            <person name="Roswanjaya Y."/>
            <person name="Wardhani T."/>
            <person name="Kalhor M.S."/>
            <person name="Jansen J."/>
            <person name="Van den Hoogen J."/>
            <person name="Gungor B."/>
            <person name="Hartog M."/>
            <person name="Hontelez J."/>
            <person name="Verver J."/>
            <person name="Yang W.-C."/>
            <person name="Schijlen E."/>
            <person name="Repin R."/>
            <person name="Schilthuizen M."/>
            <person name="Schranz E."/>
            <person name="Heidstra R."/>
            <person name="Miyata K."/>
            <person name="Fedorova E."/>
            <person name="Kohlen W."/>
            <person name="Bisseling T."/>
            <person name="Smit S."/>
            <person name="Geurts R."/>
        </authorList>
    </citation>
    <scope>NUCLEOTIDE SEQUENCE [LARGE SCALE GENOMIC DNA]</scope>
    <source>
        <strain evidence="2">cv. WU1-14</strain>
    </source>
</reference>
<evidence type="ECO:0000313" key="2">
    <source>
        <dbReference type="Proteomes" id="UP000237105"/>
    </source>
</evidence>
<keyword evidence="2" id="KW-1185">Reference proteome</keyword>
<gene>
    <name evidence="1" type="ORF">PanWU01x14_229520</name>
</gene>
<sequence length="136" mass="14603">FLATQPDAMLASSHIGFSSSSSASMAASIWVLDSCVSQLPNLSSIVSLSHKSFVSIVTTDGTPMPLAGIGPVVTPYFYLPNVYHIPNLTLNLYSINQLCDSGYIVVFSSIACYVQDPYSQKLIGIDCRQNGPHILD</sequence>
<accession>A0A2P5BL89</accession>
<dbReference type="EMBL" id="JXTB01000259">
    <property type="protein sequence ID" value="PON49540.1"/>
    <property type="molecule type" value="Genomic_DNA"/>
</dbReference>
<feature type="non-terminal residue" evidence="1">
    <location>
        <position position="1"/>
    </location>
</feature>
<name>A0A2P5BL89_PARAD</name>